<dbReference type="RefSeq" id="WP_145030754.1">
    <property type="nucleotide sequence ID" value="NZ_CP036271.1"/>
</dbReference>
<keyword evidence="1" id="KW-0812">Transmembrane</keyword>
<evidence type="ECO:0000313" key="3">
    <source>
        <dbReference type="Proteomes" id="UP000315700"/>
    </source>
</evidence>
<protein>
    <submittedName>
        <fullName evidence="2">Uncharacterized protein</fullName>
    </submittedName>
</protein>
<dbReference type="EMBL" id="CP036271">
    <property type="protein sequence ID" value="QDT54944.1"/>
    <property type="molecule type" value="Genomic_DNA"/>
</dbReference>
<evidence type="ECO:0000256" key="1">
    <source>
        <dbReference type="SAM" id="Phobius"/>
    </source>
</evidence>
<organism evidence="2 3">
    <name type="scientific">Caulifigura coniformis</name>
    <dbReference type="NCBI Taxonomy" id="2527983"/>
    <lineage>
        <taxon>Bacteria</taxon>
        <taxon>Pseudomonadati</taxon>
        <taxon>Planctomycetota</taxon>
        <taxon>Planctomycetia</taxon>
        <taxon>Planctomycetales</taxon>
        <taxon>Planctomycetaceae</taxon>
        <taxon>Caulifigura</taxon>
    </lineage>
</organism>
<gene>
    <name evidence="2" type="ORF">Pan44_29850</name>
</gene>
<dbReference type="AlphaFoldDB" id="A0A517SFP3"/>
<dbReference type="InParanoid" id="A0A517SFP3"/>
<keyword evidence="3" id="KW-1185">Reference proteome</keyword>
<keyword evidence="1" id="KW-1133">Transmembrane helix</keyword>
<proteinExistence type="predicted"/>
<feature type="transmembrane region" description="Helical" evidence="1">
    <location>
        <begin position="42"/>
        <end position="63"/>
    </location>
</feature>
<dbReference type="Proteomes" id="UP000315700">
    <property type="component" value="Chromosome"/>
</dbReference>
<dbReference type="OrthoDB" id="289593at2"/>
<reference evidence="2 3" key="1">
    <citation type="submission" date="2019-02" db="EMBL/GenBank/DDBJ databases">
        <title>Deep-cultivation of Planctomycetes and their phenomic and genomic characterization uncovers novel biology.</title>
        <authorList>
            <person name="Wiegand S."/>
            <person name="Jogler M."/>
            <person name="Boedeker C."/>
            <person name="Pinto D."/>
            <person name="Vollmers J."/>
            <person name="Rivas-Marin E."/>
            <person name="Kohn T."/>
            <person name="Peeters S.H."/>
            <person name="Heuer A."/>
            <person name="Rast P."/>
            <person name="Oberbeckmann S."/>
            <person name="Bunk B."/>
            <person name="Jeske O."/>
            <person name="Meyerdierks A."/>
            <person name="Storesund J.E."/>
            <person name="Kallscheuer N."/>
            <person name="Luecker S."/>
            <person name="Lage O.M."/>
            <person name="Pohl T."/>
            <person name="Merkel B.J."/>
            <person name="Hornburger P."/>
            <person name="Mueller R.-W."/>
            <person name="Bruemmer F."/>
            <person name="Labrenz M."/>
            <person name="Spormann A.M."/>
            <person name="Op den Camp H."/>
            <person name="Overmann J."/>
            <person name="Amann R."/>
            <person name="Jetten M.S.M."/>
            <person name="Mascher T."/>
            <person name="Medema M.H."/>
            <person name="Devos D.P."/>
            <person name="Kaster A.-K."/>
            <person name="Ovreas L."/>
            <person name="Rohde M."/>
            <person name="Galperin M.Y."/>
            <person name="Jogler C."/>
        </authorList>
    </citation>
    <scope>NUCLEOTIDE SEQUENCE [LARGE SCALE GENOMIC DNA]</scope>
    <source>
        <strain evidence="2 3">Pan44</strain>
    </source>
</reference>
<feature type="transmembrane region" description="Helical" evidence="1">
    <location>
        <begin position="12"/>
        <end position="30"/>
    </location>
</feature>
<accession>A0A517SFP3</accession>
<evidence type="ECO:0000313" key="2">
    <source>
        <dbReference type="EMBL" id="QDT54944.1"/>
    </source>
</evidence>
<dbReference type="KEGG" id="ccos:Pan44_29850"/>
<keyword evidence="1" id="KW-0472">Membrane</keyword>
<sequence>MTSDTAKRAVSINAGIWAAATLASVILPFVTDSLSAGRANFLRLIAQAAPLMVGMYVSSVSVARGFQNPGAGKNQAIP</sequence>
<name>A0A517SFP3_9PLAN</name>